<accession>A0A6G1JC46</accession>
<gene>
    <name evidence="2" type="ORF">K458DRAFT_428896</name>
</gene>
<sequence>MEAGASHAIIGNWKDYDTGETFVTIPQPWGTVILASAGIWIPLSIKYIGKILGNLALWCFQCWHKPPQDFHGQEANTASSLLTNRESANPASTRSSRSLAILFKRRAGIRDLFVESIVDKGWGWKDRLRVLLFSLVVAVSVSGIIVGGQTLRPKSSSNARQDSPPTDVDYGYSMHIIGMTPLLVRGMFILGMRRGLFSMPKTAMGNLLRPVPRGATFSIVLGFQSTPPSIGTIVLSRMKYAVRIKQSLSQHQSLMQANLASMVPGFPSSVVAPRAHL</sequence>
<keyword evidence="3" id="KW-1185">Reference proteome</keyword>
<name>A0A6G1JC46_9PLEO</name>
<evidence type="ECO:0000313" key="3">
    <source>
        <dbReference type="Proteomes" id="UP000799291"/>
    </source>
</evidence>
<dbReference type="EMBL" id="MU005574">
    <property type="protein sequence ID" value="KAF2688137.1"/>
    <property type="molecule type" value="Genomic_DNA"/>
</dbReference>
<protein>
    <submittedName>
        <fullName evidence="2">Uncharacterized protein</fullName>
    </submittedName>
</protein>
<organism evidence="2 3">
    <name type="scientific">Lentithecium fluviatile CBS 122367</name>
    <dbReference type="NCBI Taxonomy" id="1168545"/>
    <lineage>
        <taxon>Eukaryota</taxon>
        <taxon>Fungi</taxon>
        <taxon>Dikarya</taxon>
        <taxon>Ascomycota</taxon>
        <taxon>Pezizomycotina</taxon>
        <taxon>Dothideomycetes</taxon>
        <taxon>Pleosporomycetidae</taxon>
        <taxon>Pleosporales</taxon>
        <taxon>Massarineae</taxon>
        <taxon>Lentitheciaceae</taxon>
        <taxon>Lentithecium</taxon>
    </lineage>
</organism>
<proteinExistence type="predicted"/>
<dbReference type="Proteomes" id="UP000799291">
    <property type="component" value="Unassembled WGS sequence"/>
</dbReference>
<keyword evidence="1" id="KW-1133">Transmembrane helix</keyword>
<evidence type="ECO:0000313" key="2">
    <source>
        <dbReference type="EMBL" id="KAF2688137.1"/>
    </source>
</evidence>
<feature type="transmembrane region" description="Helical" evidence="1">
    <location>
        <begin position="130"/>
        <end position="150"/>
    </location>
</feature>
<feature type="transmembrane region" description="Helical" evidence="1">
    <location>
        <begin position="170"/>
        <end position="191"/>
    </location>
</feature>
<keyword evidence="1" id="KW-0472">Membrane</keyword>
<keyword evidence="1" id="KW-0812">Transmembrane</keyword>
<reference evidence="2" key="1">
    <citation type="journal article" date="2020" name="Stud. Mycol.">
        <title>101 Dothideomycetes genomes: a test case for predicting lifestyles and emergence of pathogens.</title>
        <authorList>
            <person name="Haridas S."/>
            <person name="Albert R."/>
            <person name="Binder M."/>
            <person name="Bloem J."/>
            <person name="Labutti K."/>
            <person name="Salamov A."/>
            <person name="Andreopoulos B."/>
            <person name="Baker S."/>
            <person name="Barry K."/>
            <person name="Bills G."/>
            <person name="Bluhm B."/>
            <person name="Cannon C."/>
            <person name="Castanera R."/>
            <person name="Culley D."/>
            <person name="Daum C."/>
            <person name="Ezra D."/>
            <person name="Gonzalez J."/>
            <person name="Henrissat B."/>
            <person name="Kuo A."/>
            <person name="Liang C."/>
            <person name="Lipzen A."/>
            <person name="Lutzoni F."/>
            <person name="Magnuson J."/>
            <person name="Mondo S."/>
            <person name="Nolan M."/>
            <person name="Ohm R."/>
            <person name="Pangilinan J."/>
            <person name="Park H.-J."/>
            <person name="Ramirez L."/>
            <person name="Alfaro M."/>
            <person name="Sun H."/>
            <person name="Tritt A."/>
            <person name="Yoshinaga Y."/>
            <person name="Zwiers L.-H."/>
            <person name="Turgeon B."/>
            <person name="Goodwin S."/>
            <person name="Spatafora J."/>
            <person name="Crous P."/>
            <person name="Grigoriev I."/>
        </authorList>
    </citation>
    <scope>NUCLEOTIDE SEQUENCE</scope>
    <source>
        <strain evidence="2">CBS 122367</strain>
    </source>
</reference>
<evidence type="ECO:0000256" key="1">
    <source>
        <dbReference type="SAM" id="Phobius"/>
    </source>
</evidence>
<dbReference type="AlphaFoldDB" id="A0A6G1JC46"/>